<dbReference type="SUPFAM" id="SSF47473">
    <property type="entry name" value="EF-hand"/>
    <property type="match status" value="1"/>
</dbReference>
<name>A0ABR1GAC3_AURAN</name>
<feature type="compositionally biased region" description="Low complexity" evidence="2">
    <location>
        <begin position="56"/>
        <end position="82"/>
    </location>
</feature>
<dbReference type="Pfam" id="PF13202">
    <property type="entry name" value="EF-hand_5"/>
    <property type="match status" value="1"/>
</dbReference>
<dbReference type="PANTHER" id="PTHR23064">
    <property type="entry name" value="TROPONIN"/>
    <property type="match status" value="1"/>
</dbReference>
<feature type="compositionally biased region" description="Basic residues" evidence="2">
    <location>
        <begin position="301"/>
        <end position="314"/>
    </location>
</feature>
<dbReference type="InterPro" id="IPR002048">
    <property type="entry name" value="EF_hand_dom"/>
</dbReference>
<evidence type="ECO:0000313" key="5">
    <source>
        <dbReference type="Proteomes" id="UP001363151"/>
    </source>
</evidence>
<evidence type="ECO:0000313" key="4">
    <source>
        <dbReference type="EMBL" id="KAK7250081.1"/>
    </source>
</evidence>
<proteinExistence type="predicted"/>
<dbReference type="PROSITE" id="PS50222">
    <property type="entry name" value="EF_HAND_2"/>
    <property type="match status" value="4"/>
</dbReference>
<comment type="caution">
    <text evidence="4">The sequence shown here is derived from an EMBL/GenBank/DDBJ whole genome shotgun (WGS) entry which is preliminary data.</text>
</comment>
<feature type="region of interest" description="Disordered" evidence="2">
    <location>
        <begin position="346"/>
        <end position="376"/>
    </location>
</feature>
<dbReference type="PROSITE" id="PS00018">
    <property type="entry name" value="EF_HAND_1"/>
    <property type="match status" value="3"/>
</dbReference>
<dbReference type="Proteomes" id="UP001363151">
    <property type="component" value="Unassembled WGS sequence"/>
</dbReference>
<feature type="region of interest" description="Disordered" evidence="2">
    <location>
        <begin position="1"/>
        <end position="91"/>
    </location>
</feature>
<keyword evidence="1" id="KW-0106">Calcium</keyword>
<accession>A0ABR1GAC3</accession>
<feature type="domain" description="EF-hand" evidence="3">
    <location>
        <begin position="211"/>
        <end position="246"/>
    </location>
</feature>
<reference evidence="4 5" key="1">
    <citation type="submission" date="2024-03" db="EMBL/GenBank/DDBJ databases">
        <title>Aureococcus anophagefferens CCMP1851 and Kratosvirus quantuckense: Draft genome of a second virus-susceptible host strain in the model system.</title>
        <authorList>
            <person name="Chase E."/>
            <person name="Truchon A.R."/>
            <person name="Schepens W."/>
            <person name="Wilhelm S.W."/>
        </authorList>
    </citation>
    <scope>NUCLEOTIDE SEQUENCE [LARGE SCALE GENOMIC DNA]</scope>
    <source>
        <strain evidence="4 5">CCMP1851</strain>
    </source>
</reference>
<dbReference type="InterPro" id="IPR018247">
    <property type="entry name" value="EF_Hand_1_Ca_BS"/>
</dbReference>
<evidence type="ECO:0000256" key="1">
    <source>
        <dbReference type="ARBA" id="ARBA00022837"/>
    </source>
</evidence>
<dbReference type="InterPro" id="IPR011992">
    <property type="entry name" value="EF-hand-dom_pair"/>
</dbReference>
<protein>
    <submittedName>
        <fullName evidence="4">Aldo-keto reductase</fullName>
    </submittedName>
</protein>
<evidence type="ECO:0000259" key="3">
    <source>
        <dbReference type="PROSITE" id="PS50222"/>
    </source>
</evidence>
<dbReference type="EMBL" id="JBBJCI010000038">
    <property type="protein sequence ID" value="KAK7250081.1"/>
    <property type="molecule type" value="Genomic_DNA"/>
</dbReference>
<dbReference type="SMART" id="SM00054">
    <property type="entry name" value="EFh"/>
    <property type="match status" value="4"/>
</dbReference>
<evidence type="ECO:0000256" key="2">
    <source>
        <dbReference type="SAM" id="MobiDB-lite"/>
    </source>
</evidence>
<sequence>MGGPSSRRPAPRTSMPAPITKAPSLGNAKKPSGRSPRGSKQASPRVARGQPPPRPGRAADAAPSARGRGAARARGAPRAPSRTYPVAPVEEPKLPPRVASLAPAKDEKYVARAKNLGAPRDKRRYTAARHDDLASTRDAHSPEYMTRQGVHFVVGASWSKFFEMADTDKSGRVTFDELDHMLDHILRIRSLSRYERRVFWARVDVDDSGEATTRSSYKIFRQFDRDASGEMSFEELCAVVRNRFPGVSLGPAQLPDEDLQGLWKRLDVDRSSTVSVQEFMIFMRRHGAAYSMHKLTEYAKAKRGSRSAPSRRRSSPSTARGFYGSSSALNRALAWPCSGAAASTAASGATGRASSRRWTPTRAGASTSTSSSRPRAIGVARDQLGDRDLAGLWTHVDADGSGELTIDEFQQAAYCLQVEPWPDLLAANNAERLALVIERS</sequence>
<feature type="domain" description="EF-hand" evidence="3">
    <location>
        <begin position="153"/>
        <end position="188"/>
    </location>
</feature>
<feature type="domain" description="EF-hand" evidence="3">
    <location>
        <begin position="254"/>
        <end position="289"/>
    </location>
</feature>
<feature type="region of interest" description="Disordered" evidence="2">
    <location>
        <begin position="300"/>
        <end position="320"/>
    </location>
</feature>
<dbReference type="Pfam" id="PF13499">
    <property type="entry name" value="EF-hand_7"/>
    <property type="match status" value="1"/>
</dbReference>
<dbReference type="InterPro" id="IPR052591">
    <property type="entry name" value="CML21-like"/>
</dbReference>
<gene>
    <name evidence="4" type="ORF">SO694_00006230</name>
</gene>
<organism evidence="4 5">
    <name type="scientific">Aureococcus anophagefferens</name>
    <name type="common">Harmful bloom alga</name>
    <dbReference type="NCBI Taxonomy" id="44056"/>
    <lineage>
        <taxon>Eukaryota</taxon>
        <taxon>Sar</taxon>
        <taxon>Stramenopiles</taxon>
        <taxon>Ochrophyta</taxon>
        <taxon>Pelagophyceae</taxon>
        <taxon>Pelagomonadales</taxon>
        <taxon>Pelagomonadaceae</taxon>
        <taxon>Aureococcus</taxon>
    </lineage>
</organism>
<dbReference type="Gene3D" id="1.10.238.10">
    <property type="entry name" value="EF-hand"/>
    <property type="match status" value="2"/>
</dbReference>
<feature type="domain" description="EF-hand" evidence="3">
    <location>
        <begin position="384"/>
        <end position="419"/>
    </location>
</feature>
<keyword evidence="5" id="KW-1185">Reference proteome</keyword>